<dbReference type="Gene3D" id="3.90.220.20">
    <property type="entry name" value="DNA methylase specificity domains"/>
    <property type="match status" value="2"/>
</dbReference>
<dbReference type="AlphaFoldDB" id="A0A1P8EKF8"/>
<dbReference type="PANTHER" id="PTHR43140">
    <property type="entry name" value="TYPE-1 RESTRICTION ENZYME ECOKI SPECIFICITY PROTEIN"/>
    <property type="match status" value="1"/>
</dbReference>
<dbReference type="REBASE" id="182249">
    <property type="entry name" value="S.AsoGFJ2ORF12055P"/>
</dbReference>
<organism evidence="5 6">
    <name type="scientific">Acinetobacter soli</name>
    <dbReference type="NCBI Taxonomy" id="487316"/>
    <lineage>
        <taxon>Bacteria</taxon>
        <taxon>Pseudomonadati</taxon>
        <taxon>Pseudomonadota</taxon>
        <taxon>Gammaproteobacteria</taxon>
        <taxon>Moraxellales</taxon>
        <taxon>Moraxellaceae</taxon>
        <taxon>Acinetobacter</taxon>
    </lineage>
</organism>
<dbReference type="GO" id="GO:0003677">
    <property type="term" value="F:DNA binding"/>
    <property type="evidence" value="ECO:0007669"/>
    <property type="project" value="UniProtKB-KW"/>
</dbReference>
<protein>
    <recommendedName>
        <fullName evidence="4">Type I restriction modification DNA specificity domain-containing protein</fullName>
    </recommendedName>
</protein>
<accession>A0A1P8EKF8</accession>
<dbReference type="InterPro" id="IPR044946">
    <property type="entry name" value="Restrct_endonuc_typeI_TRD_sf"/>
</dbReference>
<evidence type="ECO:0000259" key="4">
    <source>
        <dbReference type="Pfam" id="PF01420"/>
    </source>
</evidence>
<evidence type="ECO:0000256" key="1">
    <source>
        <dbReference type="ARBA" id="ARBA00010923"/>
    </source>
</evidence>
<dbReference type="CDD" id="cd17261">
    <property type="entry name" value="RMtype1_S_EcoKI-TRD2-CR2_like"/>
    <property type="match status" value="1"/>
</dbReference>
<dbReference type="PANTHER" id="PTHR43140:SF1">
    <property type="entry name" value="TYPE I RESTRICTION ENZYME ECOKI SPECIFICITY SUBUNIT"/>
    <property type="match status" value="1"/>
</dbReference>
<keyword evidence="3" id="KW-0238">DNA-binding</keyword>
<dbReference type="STRING" id="487316.BEN76_12050"/>
<dbReference type="EMBL" id="CP016896">
    <property type="protein sequence ID" value="APV36706.1"/>
    <property type="molecule type" value="Genomic_DNA"/>
</dbReference>
<dbReference type="InterPro" id="IPR051212">
    <property type="entry name" value="Type-I_RE_S_subunit"/>
</dbReference>
<proteinExistence type="inferred from homology"/>
<evidence type="ECO:0000313" key="5">
    <source>
        <dbReference type="EMBL" id="APV36706.1"/>
    </source>
</evidence>
<dbReference type="SUPFAM" id="SSF116734">
    <property type="entry name" value="DNA methylase specificity domain"/>
    <property type="match status" value="2"/>
</dbReference>
<dbReference type="Proteomes" id="UP000185674">
    <property type="component" value="Chromosome"/>
</dbReference>
<keyword evidence="2" id="KW-0680">Restriction system</keyword>
<dbReference type="Pfam" id="PF01420">
    <property type="entry name" value="Methylase_S"/>
    <property type="match status" value="1"/>
</dbReference>
<dbReference type="RefSeq" id="WP_076033159.1">
    <property type="nucleotide sequence ID" value="NZ_CP016896.1"/>
</dbReference>
<dbReference type="KEGG" id="asol:BEN76_12050"/>
<feature type="domain" description="Type I restriction modification DNA specificity" evidence="4">
    <location>
        <begin position="233"/>
        <end position="406"/>
    </location>
</feature>
<evidence type="ECO:0000256" key="3">
    <source>
        <dbReference type="ARBA" id="ARBA00023125"/>
    </source>
</evidence>
<evidence type="ECO:0000256" key="2">
    <source>
        <dbReference type="ARBA" id="ARBA00022747"/>
    </source>
</evidence>
<reference evidence="5 6" key="1">
    <citation type="submission" date="2016-08" db="EMBL/GenBank/DDBJ databases">
        <title>Complete genome sequence of Acinetobacter baylyi strain GFJ2.</title>
        <authorList>
            <person name="Tabata M."/>
            <person name="Kuboki S."/>
            <person name="Gibu N."/>
            <person name="Kinouchi Y."/>
            <person name="Vangnai A."/>
            <person name="Kasai D."/>
            <person name="Fukuda M."/>
        </authorList>
    </citation>
    <scope>NUCLEOTIDE SEQUENCE [LARGE SCALE GENOMIC DNA]</scope>
    <source>
        <strain evidence="5 6">GFJ2</strain>
    </source>
</reference>
<comment type="similarity">
    <text evidence="1">Belongs to the type-I restriction system S methylase family.</text>
</comment>
<dbReference type="InterPro" id="IPR000055">
    <property type="entry name" value="Restrct_endonuc_typeI_TRD"/>
</dbReference>
<dbReference type="GO" id="GO:0009307">
    <property type="term" value="P:DNA restriction-modification system"/>
    <property type="evidence" value="ECO:0007669"/>
    <property type="project" value="UniProtKB-KW"/>
</dbReference>
<sequence>MTKYQKYAEYKDSGVEALGLIPKGWSILRGKFLFKEINERSESGEETLLSVSEYYGVKPREEKIADGDFLTRAESLEGYKKCYPNDLVMNIMLAWKRGLGVSKYEGIVSPAYSVFRFSEQVNSDYIHYLLRTEEYTKYFKTRSTGIIDSRLRLYPESFGDIFILFPTLEIQTQIANFLDYETAKIDTLIAKQEELIALLKEKRQAVISHAVTKGLNPNVPMKDSGVEWLGQVPEHWKFFNIQRVLNFIEQGSSPVAQNQTPQDDEYGVLKISAIKKGKFFPNESKTLDYKSQLETKYIVHLGDLLVTRANTPQLVADTCVVNTEPTFPTMMCDLIYRLNTTSDIKKEFLCYWLLSNSGRTQIELDARGSSMTMAKVSQSHIKAWKVVLPPLKEQNDIVIYLDYKLKEIDRLIDKSMVTIKLIQERRTALISAAVTGKIDVRNWQNPNKNNEANMELSA</sequence>
<dbReference type="Gene3D" id="1.10.287.1120">
    <property type="entry name" value="Bipartite methylase S protein"/>
    <property type="match status" value="1"/>
</dbReference>
<name>A0A1P8EKF8_9GAMM</name>
<gene>
    <name evidence="5" type="ORF">BEN76_12050</name>
</gene>
<evidence type="ECO:0000313" key="6">
    <source>
        <dbReference type="Proteomes" id="UP000185674"/>
    </source>
</evidence>